<accession>A0ABY7TGN9</accession>
<evidence type="ECO:0000313" key="2">
    <source>
        <dbReference type="EMBL" id="WCT72105.1"/>
    </source>
</evidence>
<gene>
    <name evidence="2" type="ORF">PQ455_10650</name>
</gene>
<feature type="transmembrane region" description="Helical" evidence="1">
    <location>
        <begin position="307"/>
        <end position="327"/>
    </location>
</feature>
<evidence type="ECO:0000313" key="3">
    <source>
        <dbReference type="Proteomes" id="UP001220395"/>
    </source>
</evidence>
<name>A0ABY7TGN9_9SPHN</name>
<reference evidence="2 3" key="1">
    <citation type="submission" date="2023-02" db="EMBL/GenBank/DDBJ databases">
        <title>Genome sequence of Sphingomonas naphthae.</title>
        <authorList>
            <person name="Kim S."/>
            <person name="Heo J."/>
            <person name="Kwon S.-W."/>
        </authorList>
    </citation>
    <scope>NUCLEOTIDE SEQUENCE [LARGE SCALE GENOMIC DNA]</scope>
    <source>
        <strain evidence="2 3">KACC 18716</strain>
    </source>
</reference>
<dbReference type="Pfam" id="PF12412">
    <property type="entry name" value="DUF3667"/>
    <property type="match status" value="1"/>
</dbReference>
<keyword evidence="3" id="KW-1185">Reference proteome</keyword>
<evidence type="ECO:0000256" key="1">
    <source>
        <dbReference type="SAM" id="Phobius"/>
    </source>
</evidence>
<dbReference type="EMBL" id="CP117411">
    <property type="protein sequence ID" value="WCT72105.1"/>
    <property type="molecule type" value="Genomic_DNA"/>
</dbReference>
<sequence>MAKRHRLGQDARRHRWGERMSDGIDDLGTIVTGGLVARTFSGKAGAAGGGPLPNDKHHSDGHGACLNCGTPLVGAHCHACGQPGHLHKDATGLLHDIAHGVFHFEGRTWHTLPLLATKPGHLTRRYIDGERVKFVSPMALFLFSVFLMFAVVSNLAWTGTGKGGVEKNFINETAKGMAKARENTVGELSALEQARSVATTDAQRARIDAQIADTKKSIKAIETIGGMAGTAKATAQPEREEKVGLNTGISWLDQSLRHASENPELLAYKIKSSAYKYSWALIPISLPFIWMMFLFRRGVGLYDHAIFATYSLAAMSLLVVVLVVLSWIGVAKWVLWTAFSILPPIHMYKQLKYGYGLGRFGATWRTFTLLMITTITSSLFVSMLFYMGTAH</sequence>
<feature type="transmembrane region" description="Helical" evidence="1">
    <location>
        <begin position="277"/>
        <end position="295"/>
    </location>
</feature>
<dbReference type="InterPro" id="IPR022134">
    <property type="entry name" value="DUF3667"/>
</dbReference>
<organism evidence="2 3">
    <name type="scientific">Sphingomonas naphthae</name>
    <dbReference type="NCBI Taxonomy" id="1813468"/>
    <lineage>
        <taxon>Bacteria</taxon>
        <taxon>Pseudomonadati</taxon>
        <taxon>Pseudomonadota</taxon>
        <taxon>Alphaproteobacteria</taxon>
        <taxon>Sphingomonadales</taxon>
        <taxon>Sphingomonadaceae</taxon>
        <taxon>Sphingomonas</taxon>
    </lineage>
</organism>
<keyword evidence="1" id="KW-0812">Transmembrane</keyword>
<dbReference type="RefSeq" id="WP_273686057.1">
    <property type="nucleotide sequence ID" value="NZ_CP117411.1"/>
</dbReference>
<dbReference type="Proteomes" id="UP001220395">
    <property type="component" value="Chromosome"/>
</dbReference>
<keyword evidence="1" id="KW-0472">Membrane</keyword>
<proteinExistence type="predicted"/>
<feature type="transmembrane region" description="Helical" evidence="1">
    <location>
        <begin position="134"/>
        <end position="157"/>
    </location>
</feature>
<protein>
    <submittedName>
        <fullName evidence="2">DUF3667 domain-containing protein</fullName>
    </submittedName>
</protein>
<keyword evidence="1" id="KW-1133">Transmembrane helix</keyword>
<feature type="transmembrane region" description="Helical" evidence="1">
    <location>
        <begin position="369"/>
        <end position="388"/>
    </location>
</feature>